<keyword evidence="6" id="KW-0119">Carbohydrate metabolism</keyword>
<sequence length="164" mass="17868">MSTKLNQCIYEPIHLLPKYIQTNGQILGAAEFDNTFGWNNKHVGARILLSKEFLVQNVKSFHDYKGHSENFVCSLIPGAGSSSAQYTPGGLLFKISDSNMQSSTATKIKLEKLMKALMEGEKKEAEQGGDDNGGTDVEDSVGGNNVDTDEDKEAVGEEYAVTPF</sequence>
<keyword evidence="12" id="KW-1185">Reference proteome</keyword>
<dbReference type="EMBL" id="JAMSHJ010000004">
    <property type="protein sequence ID" value="KAI5420199.1"/>
    <property type="molecule type" value="Genomic_DNA"/>
</dbReference>
<dbReference type="InterPro" id="IPR008928">
    <property type="entry name" value="6-hairpin_glycosidase_sf"/>
</dbReference>
<evidence type="ECO:0000256" key="3">
    <source>
        <dbReference type="ARBA" id="ARBA00012601"/>
    </source>
</evidence>
<evidence type="ECO:0000256" key="6">
    <source>
        <dbReference type="ARBA" id="ARBA00023277"/>
    </source>
</evidence>
<organism evidence="11 12">
    <name type="scientific">Pisum sativum</name>
    <name type="common">Garden pea</name>
    <name type="synonym">Lathyrus oleraceus</name>
    <dbReference type="NCBI Taxonomy" id="3888"/>
    <lineage>
        <taxon>Eukaryota</taxon>
        <taxon>Viridiplantae</taxon>
        <taxon>Streptophyta</taxon>
        <taxon>Embryophyta</taxon>
        <taxon>Tracheophyta</taxon>
        <taxon>Spermatophyta</taxon>
        <taxon>Magnoliopsida</taxon>
        <taxon>eudicotyledons</taxon>
        <taxon>Gunneridae</taxon>
        <taxon>Pentapetalae</taxon>
        <taxon>rosids</taxon>
        <taxon>fabids</taxon>
        <taxon>Fabales</taxon>
        <taxon>Fabaceae</taxon>
        <taxon>Papilionoideae</taxon>
        <taxon>50 kb inversion clade</taxon>
        <taxon>NPAAA clade</taxon>
        <taxon>Hologalegina</taxon>
        <taxon>IRL clade</taxon>
        <taxon>Fabeae</taxon>
        <taxon>Lathyrus</taxon>
    </lineage>
</organism>
<comment type="similarity">
    <text evidence="2">Belongs to the glycosyl hydrolase 9 (cellulase E) family.</text>
</comment>
<dbReference type="Gramene" id="Psat04G0411000-T1">
    <property type="protein sequence ID" value="KAI5420199.1"/>
    <property type="gene ID" value="KIW84_044110"/>
</dbReference>
<gene>
    <name evidence="11" type="ORF">KIW84_044110</name>
</gene>
<proteinExistence type="inferred from homology"/>
<evidence type="ECO:0000259" key="10">
    <source>
        <dbReference type="Pfam" id="PF00759"/>
    </source>
</evidence>
<feature type="domain" description="Glycoside hydrolase family 9" evidence="10">
    <location>
        <begin position="31"/>
        <end position="110"/>
    </location>
</feature>
<comment type="catalytic activity">
    <reaction evidence="1">
        <text>Endohydrolysis of (1-&gt;4)-beta-D-glucosidic linkages in cellulose, lichenin and cereal beta-D-glucans.</text>
        <dbReference type="EC" id="3.2.1.4"/>
    </reaction>
</comment>
<dbReference type="GO" id="GO:0008810">
    <property type="term" value="F:cellulase activity"/>
    <property type="evidence" value="ECO:0007669"/>
    <property type="project" value="UniProtKB-EC"/>
</dbReference>
<reference evidence="11 12" key="1">
    <citation type="journal article" date="2022" name="Nat. Genet.">
        <title>Improved pea reference genome and pan-genome highlight genomic features and evolutionary characteristics.</title>
        <authorList>
            <person name="Yang T."/>
            <person name="Liu R."/>
            <person name="Luo Y."/>
            <person name="Hu S."/>
            <person name="Wang D."/>
            <person name="Wang C."/>
            <person name="Pandey M.K."/>
            <person name="Ge S."/>
            <person name="Xu Q."/>
            <person name="Li N."/>
            <person name="Li G."/>
            <person name="Huang Y."/>
            <person name="Saxena R.K."/>
            <person name="Ji Y."/>
            <person name="Li M."/>
            <person name="Yan X."/>
            <person name="He Y."/>
            <person name="Liu Y."/>
            <person name="Wang X."/>
            <person name="Xiang C."/>
            <person name="Varshney R.K."/>
            <person name="Ding H."/>
            <person name="Gao S."/>
            <person name="Zong X."/>
        </authorList>
    </citation>
    <scope>NUCLEOTIDE SEQUENCE [LARGE SCALE GENOMIC DNA]</scope>
    <source>
        <strain evidence="11 12">cv. Zhongwan 6</strain>
    </source>
</reference>
<keyword evidence="5" id="KW-0136">Cellulose degradation</keyword>
<evidence type="ECO:0000313" key="11">
    <source>
        <dbReference type="EMBL" id="KAI5420199.1"/>
    </source>
</evidence>
<name>A0A9D4XHL0_PEA</name>
<evidence type="ECO:0000256" key="8">
    <source>
        <dbReference type="ARBA" id="ARBA00023326"/>
    </source>
</evidence>
<evidence type="ECO:0000256" key="2">
    <source>
        <dbReference type="ARBA" id="ARBA00007072"/>
    </source>
</evidence>
<evidence type="ECO:0000313" key="12">
    <source>
        <dbReference type="Proteomes" id="UP001058974"/>
    </source>
</evidence>
<dbReference type="PANTHER" id="PTHR22298">
    <property type="entry name" value="ENDO-1,4-BETA-GLUCANASE"/>
    <property type="match status" value="1"/>
</dbReference>
<dbReference type="AlphaFoldDB" id="A0A9D4XHL0"/>
<evidence type="ECO:0000256" key="4">
    <source>
        <dbReference type="ARBA" id="ARBA00022801"/>
    </source>
</evidence>
<dbReference type="Proteomes" id="UP001058974">
    <property type="component" value="Chromosome 4"/>
</dbReference>
<protein>
    <recommendedName>
        <fullName evidence="3">cellulase</fullName>
        <ecNumber evidence="3">3.2.1.4</ecNumber>
    </recommendedName>
</protein>
<keyword evidence="4" id="KW-0378">Hydrolase</keyword>
<evidence type="ECO:0000256" key="9">
    <source>
        <dbReference type="SAM" id="MobiDB-lite"/>
    </source>
</evidence>
<dbReference type="GO" id="GO:0030245">
    <property type="term" value="P:cellulose catabolic process"/>
    <property type="evidence" value="ECO:0007669"/>
    <property type="project" value="UniProtKB-KW"/>
</dbReference>
<dbReference type="SUPFAM" id="SSF48208">
    <property type="entry name" value="Six-hairpin glycosidases"/>
    <property type="match status" value="1"/>
</dbReference>
<comment type="caution">
    <text evidence="11">The sequence shown here is derived from an EMBL/GenBank/DDBJ whole genome shotgun (WGS) entry which is preliminary data.</text>
</comment>
<evidence type="ECO:0000256" key="1">
    <source>
        <dbReference type="ARBA" id="ARBA00000966"/>
    </source>
</evidence>
<dbReference type="EC" id="3.2.1.4" evidence="3"/>
<evidence type="ECO:0000256" key="7">
    <source>
        <dbReference type="ARBA" id="ARBA00023295"/>
    </source>
</evidence>
<evidence type="ECO:0000256" key="5">
    <source>
        <dbReference type="ARBA" id="ARBA00023001"/>
    </source>
</evidence>
<dbReference type="InterPro" id="IPR001701">
    <property type="entry name" value="Glyco_hydro_9"/>
</dbReference>
<dbReference type="InterPro" id="IPR012341">
    <property type="entry name" value="6hp_glycosidase-like_sf"/>
</dbReference>
<keyword evidence="8" id="KW-0624">Polysaccharide degradation</keyword>
<accession>A0A9D4XHL0</accession>
<dbReference type="Gene3D" id="1.50.10.10">
    <property type="match status" value="1"/>
</dbReference>
<dbReference type="Pfam" id="PF00759">
    <property type="entry name" value="Glyco_hydro_9"/>
    <property type="match status" value="1"/>
</dbReference>
<keyword evidence="7" id="KW-0326">Glycosidase</keyword>
<feature type="region of interest" description="Disordered" evidence="9">
    <location>
        <begin position="119"/>
        <end position="164"/>
    </location>
</feature>